<protein>
    <submittedName>
        <fullName evidence="1">Uncharacterized protein</fullName>
    </submittedName>
</protein>
<accession>A0A235BU37</accession>
<dbReference type="AlphaFoldDB" id="A0A235BU37"/>
<gene>
    <name evidence="1" type="ORF">CH330_06160</name>
</gene>
<name>A0A235BU37_UNCW3</name>
<evidence type="ECO:0000313" key="2">
    <source>
        <dbReference type="Proteomes" id="UP000215559"/>
    </source>
</evidence>
<organism evidence="1 2">
    <name type="scientific">candidate division WOR-3 bacterium JGI_Cruoil_03_51_56</name>
    <dbReference type="NCBI Taxonomy" id="1973747"/>
    <lineage>
        <taxon>Bacteria</taxon>
        <taxon>Bacteria division WOR-3</taxon>
    </lineage>
</organism>
<dbReference type="Proteomes" id="UP000215559">
    <property type="component" value="Unassembled WGS sequence"/>
</dbReference>
<sequence length="415" mass="47368">MNLVLITIISGAFSFGSEFGLGADYSSQTYKIVSYDTLNWEEKDTLNIDTQGRGFLSLDMNSSKAKTNIDARNTLNFSTCSVRDQLNLKLEQQLTPALGIVASNDAELRYYHGLFPKIADTAYTEDFLNNVGRVEFRLDASEATSFTIADQAELLRYADPDSFSYDYLVNRLTADANQELGMFTLLNAEYGWSRRLAKAQEERNYNEHSVNAGIDHYFRSGFHLAGQNNLTRRIYPGAEHSFWQEDLTLSTGQEFTGFGLTIEDEGGWTWYDSTTETYTDLFENETRFTGEIQPRPELTIRLGPQYELGLALAGSPDDNYREWSLVLGLDFFQLDRLWVTFEDRIGRRNYPNADSAFQSSYTFNELSLFLNWAIISSPTSQLNLEGIANITPEWHTEKSDNFTMKVYTLELKYGF</sequence>
<dbReference type="EMBL" id="NOZP01000114">
    <property type="protein sequence ID" value="OYD15267.1"/>
    <property type="molecule type" value="Genomic_DNA"/>
</dbReference>
<evidence type="ECO:0000313" key="1">
    <source>
        <dbReference type="EMBL" id="OYD15267.1"/>
    </source>
</evidence>
<reference evidence="1 2" key="1">
    <citation type="submission" date="2017-07" db="EMBL/GenBank/DDBJ databases">
        <title>Recovery of genomes from metagenomes via a dereplication, aggregation, and scoring strategy.</title>
        <authorList>
            <person name="Sieber C.M."/>
            <person name="Probst A.J."/>
            <person name="Sharrar A."/>
            <person name="Thomas B.C."/>
            <person name="Hess M."/>
            <person name="Tringe S.G."/>
            <person name="Banfield J.F."/>
        </authorList>
    </citation>
    <scope>NUCLEOTIDE SEQUENCE [LARGE SCALE GENOMIC DNA]</scope>
    <source>
        <strain evidence="1">JGI_Cruoil_03_51_56</strain>
    </source>
</reference>
<comment type="caution">
    <text evidence="1">The sequence shown here is derived from an EMBL/GenBank/DDBJ whole genome shotgun (WGS) entry which is preliminary data.</text>
</comment>
<proteinExistence type="predicted"/>